<accession>A0ACB8QW93</accession>
<sequence length="498" mass="54202">MKTADPQKAFSAPSLSKRPYNGLVRSLFARATADDPDTYAPPRCESRMGFCTEQQKATSSPTSPSSTVASRITPSTLAEPPKHTFKFDDAVSGSPDDWADDIVLVDNMPISYIPPNPEDDSDDGGDFRRERTVLPPTISAEELDFDLPHKASCLPAHFSHHGLSRSALQHQKWLWGARYDEWMQWQCEVEEAAAVRGVYGGILDGAPVEPPPGLRSRSPSPLPVTPASSPAPVLPPSKPDVNPRIFPRTGDLAALRDPHSARVDRFFGNYPICTLQKAMFALNMRGCASEQDAVSVSSTTSSSSALPPAPPGGGFASALAATLDDAASQVSTYDDDAASALSAARKVQPDWERSWDPRWEVLQELVALAGGTKLDAPVTLVKTSFGLPVVLRALDSVPDAGADQEDEDEEEFEVDPRPRSRFYFAGDDEADGTCLFGDDDDDDDDDEDDYGEILLNPRFRGPFMAECEVSADLDTDRHGVHELHALKESRVRRGRISF</sequence>
<name>A0ACB8QW93_9AGAM</name>
<proteinExistence type="predicted"/>
<reference evidence="1" key="1">
    <citation type="submission" date="2021-02" db="EMBL/GenBank/DDBJ databases">
        <authorList>
            <consortium name="DOE Joint Genome Institute"/>
            <person name="Ahrendt S."/>
            <person name="Looney B.P."/>
            <person name="Miyauchi S."/>
            <person name="Morin E."/>
            <person name="Drula E."/>
            <person name="Courty P.E."/>
            <person name="Chicoki N."/>
            <person name="Fauchery L."/>
            <person name="Kohler A."/>
            <person name="Kuo A."/>
            <person name="Labutti K."/>
            <person name="Pangilinan J."/>
            <person name="Lipzen A."/>
            <person name="Riley R."/>
            <person name="Andreopoulos W."/>
            <person name="He G."/>
            <person name="Johnson J."/>
            <person name="Barry K.W."/>
            <person name="Grigoriev I.V."/>
            <person name="Nagy L."/>
            <person name="Hibbett D."/>
            <person name="Henrissat B."/>
            <person name="Matheny P.B."/>
            <person name="Labbe J."/>
            <person name="Martin F."/>
        </authorList>
    </citation>
    <scope>NUCLEOTIDE SEQUENCE</scope>
    <source>
        <strain evidence="1">EC-137</strain>
    </source>
</reference>
<keyword evidence="2" id="KW-1185">Reference proteome</keyword>
<evidence type="ECO:0000313" key="1">
    <source>
        <dbReference type="EMBL" id="KAI0035783.1"/>
    </source>
</evidence>
<evidence type="ECO:0000313" key="2">
    <source>
        <dbReference type="Proteomes" id="UP000814128"/>
    </source>
</evidence>
<protein>
    <submittedName>
        <fullName evidence="1">Uncharacterized protein</fullName>
    </submittedName>
</protein>
<organism evidence="1 2">
    <name type="scientific">Vararia minispora EC-137</name>
    <dbReference type="NCBI Taxonomy" id="1314806"/>
    <lineage>
        <taxon>Eukaryota</taxon>
        <taxon>Fungi</taxon>
        <taxon>Dikarya</taxon>
        <taxon>Basidiomycota</taxon>
        <taxon>Agaricomycotina</taxon>
        <taxon>Agaricomycetes</taxon>
        <taxon>Russulales</taxon>
        <taxon>Lachnocladiaceae</taxon>
        <taxon>Vararia</taxon>
    </lineage>
</organism>
<reference evidence="1" key="2">
    <citation type="journal article" date="2022" name="New Phytol.">
        <title>Evolutionary transition to the ectomycorrhizal habit in the genomes of a hyperdiverse lineage of mushroom-forming fungi.</title>
        <authorList>
            <person name="Looney B."/>
            <person name="Miyauchi S."/>
            <person name="Morin E."/>
            <person name="Drula E."/>
            <person name="Courty P.E."/>
            <person name="Kohler A."/>
            <person name="Kuo A."/>
            <person name="LaButti K."/>
            <person name="Pangilinan J."/>
            <person name="Lipzen A."/>
            <person name="Riley R."/>
            <person name="Andreopoulos W."/>
            <person name="He G."/>
            <person name="Johnson J."/>
            <person name="Nolan M."/>
            <person name="Tritt A."/>
            <person name="Barry K.W."/>
            <person name="Grigoriev I.V."/>
            <person name="Nagy L.G."/>
            <person name="Hibbett D."/>
            <person name="Henrissat B."/>
            <person name="Matheny P.B."/>
            <person name="Labbe J."/>
            <person name="Martin F.M."/>
        </authorList>
    </citation>
    <scope>NUCLEOTIDE SEQUENCE</scope>
    <source>
        <strain evidence="1">EC-137</strain>
    </source>
</reference>
<comment type="caution">
    <text evidence="1">The sequence shown here is derived from an EMBL/GenBank/DDBJ whole genome shotgun (WGS) entry which is preliminary data.</text>
</comment>
<gene>
    <name evidence="1" type="ORF">K488DRAFT_82676</name>
</gene>
<dbReference type="Proteomes" id="UP000814128">
    <property type="component" value="Unassembled WGS sequence"/>
</dbReference>
<dbReference type="EMBL" id="MU273479">
    <property type="protein sequence ID" value="KAI0035783.1"/>
    <property type="molecule type" value="Genomic_DNA"/>
</dbReference>